<dbReference type="Gene3D" id="3.30.420.40">
    <property type="match status" value="1"/>
</dbReference>
<dbReference type="PANTHER" id="PTHR30005">
    <property type="entry name" value="EXOPOLYPHOSPHATASE"/>
    <property type="match status" value="1"/>
</dbReference>
<reference evidence="2" key="1">
    <citation type="submission" date="2022-09" db="EMBL/GenBank/DDBJ databases">
        <title>Comparative genomics and taxonomic characterization of three novel marine species of genus Reichenbachiella exhibiting antioxidant and polysaccharide degradation activities.</title>
        <authorList>
            <person name="Muhammad N."/>
            <person name="Lee Y.-J."/>
            <person name="Ko J."/>
            <person name="Kim S.-G."/>
        </authorList>
    </citation>
    <scope>NUCLEOTIDE SEQUENCE</scope>
    <source>
        <strain evidence="2">BKB1-1</strain>
    </source>
</reference>
<dbReference type="Proteomes" id="UP001065174">
    <property type="component" value="Chromosome"/>
</dbReference>
<dbReference type="Gene3D" id="3.30.420.150">
    <property type="entry name" value="Exopolyphosphatase. Domain 2"/>
    <property type="match status" value="1"/>
</dbReference>
<dbReference type="InterPro" id="IPR050273">
    <property type="entry name" value="GppA/Ppx_hydrolase"/>
</dbReference>
<dbReference type="PANTHER" id="PTHR30005:SF0">
    <property type="entry name" value="RETROGRADE REGULATION PROTEIN 2"/>
    <property type="match status" value="1"/>
</dbReference>
<dbReference type="InterPro" id="IPR043129">
    <property type="entry name" value="ATPase_NBD"/>
</dbReference>
<feature type="domain" description="Ppx/GppA phosphatase N-terminal" evidence="1">
    <location>
        <begin position="26"/>
        <end position="282"/>
    </location>
</feature>
<dbReference type="RefSeq" id="WP_262308251.1">
    <property type="nucleotide sequence ID" value="NZ_CP106679.1"/>
</dbReference>
<gene>
    <name evidence="2" type="ORF">N6H18_10615</name>
</gene>
<evidence type="ECO:0000259" key="1">
    <source>
        <dbReference type="Pfam" id="PF02541"/>
    </source>
</evidence>
<dbReference type="SUPFAM" id="SSF53067">
    <property type="entry name" value="Actin-like ATPase domain"/>
    <property type="match status" value="2"/>
</dbReference>
<dbReference type="EMBL" id="CP106679">
    <property type="protein sequence ID" value="UXP30805.1"/>
    <property type="molecule type" value="Genomic_DNA"/>
</dbReference>
<organism evidence="2 3">
    <name type="scientific">Reichenbachiella agarivorans</name>
    <dbReference type="NCBI Taxonomy" id="2979464"/>
    <lineage>
        <taxon>Bacteria</taxon>
        <taxon>Pseudomonadati</taxon>
        <taxon>Bacteroidota</taxon>
        <taxon>Cytophagia</taxon>
        <taxon>Cytophagales</taxon>
        <taxon>Reichenbachiellaceae</taxon>
        <taxon>Reichenbachiella</taxon>
    </lineage>
</organism>
<evidence type="ECO:0000313" key="3">
    <source>
        <dbReference type="Proteomes" id="UP001065174"/>
    </source>
</evidence>
<name>A0ABY6CL45_9BACT</name>
<accession>A0ABY6CL45</accession>
<keyword evidence="3" id="KW-1185">Reference proteome</keyword>
<proteinExistence type="predicted"/>
<sequence>MKLAAIDIGSNGVRFQVTNVIRYGDDTTFKRLHFMRFPLRLGTDVFEKKRVSPETMDRFVRLMTSFKMIVDLYNVDDCFACATSAMREAENGDELIAMVKDACGLEIEIISGDIEADMINKVISFHLTDQNHIHIDVGGGSTELILYKNKNQLAAKSFRLGSVRTLNPSQEKATWAEVNDWLKENLPNQEEIIALGTGGNIKKLSELANGVKGGTVELVQLEQMRKKLSTMNYEERMNKLNLNADRADVIIPASKIYINAMKFSGAKQIIVPNVGLKDGIITYLYEKNISKKGKFRYNN</sequence>
<dbReference type="CDD" id="cd24006">
    <property type="entry name" value="ASKHA_NBD_PPX_GppA"/>
    <property type="match status" value="1"/>
</dbReference>
<dbReference type="Pfam" id="PF02541">
    <property type="entry name" value="Ppx-GppA"/>
    <property type="match status" value="1"/>
</dbReference>
<evidence type="ECO:0000313" key="2">
    <source>
        <dbReference type="EMBL" id="UXP30805.1"/>
    </source>
</evidence>
<dbReference type="InterPro" id="IPR003695">
    <property type="entry name" value="Ppx_GppA_N"/>
</dbReference>
<protein>
    <submittedName>
        <fullName evidence="2">Phosphatase</fullName>
    </submittedName>
</protein>